<dbReference type="EMBL" id="CP136336">
    <property type="protein sequence ID" value="WOB07665.1"/>
    <property type="molecule type" value="Genomic_DNA"/>
</dbReference>
<dbReference type="InterPro" id="IPR025110">
    <property type="entry name" value="AMP-bd_C"/>
</dbReference>
<dbReference type="Gene3D" id="3.30.300.30">
    <property type="match status" value="1"/>
</dbReference>
<keyword evidence="2" id="KW-0436">Ligase</keyword>
<accession>A0ABZ0CXB7</accession>
<dbReference type="SUPFAM" id="SSF56801">
    <property type="entry name" value="Acetyl-CoA synthetase-like"/>
    <property type="match status" value="1"/>
</dbReference>
<dbReference type="PANTHER" id="PTHR43201">
    <property type="entry name" value="ACYL-COA SYNTHETASE"/>
    <property type="match status" value="1"/>
</dbReference>
<dbReference type="Pfam" id="PF00501">
    <property type="entry name" value="AMP-binding"/>
    <property type="match status" value="1"/>
</dbReference>
<name>A0ABZ0CXB7_9BURK</name>
<dbReference type="Pfam" id="PF13193">
    <property type="entry name" value="AMP-binding_C"/>
    <property type="match status" value="1"/>
</dbReference>
<keyword evidence="6" id="KW-1185">Reference proteome</keyword>
<dbReference type="PANTHER" id="PTHR43201:SF5">
    <property type="entry name" value="MEDIUM-CHAIN ACYL-COA LIGASE ACSF2, MITOCHONDRIAL"/>
    <property type="match status" value="1"/>
</dbReference>
<dbReference type="Proteomes" id="UP001303946">
    <property type="component" value="Chromosome"/>
</dbReference>
<dbReference type="InterPro" id="IPR000873">
    <property type="entry name" value="AMP-dep_synth/lig_dom"/>
</dbReference>
<evidence type="ECO:0000256" key="1">
    <source>
        <dbReference type="ARBA" id="ARBA00006432"/>
    </source>
</evidence>
<dbReference type="RefSeq" id="WP_316700322.1">
    <property type="nucleotide sequence ID" value="NZ_CP136336.1"/>
</dbReference>
<feature type="domain" description="AMP-binding enzyme C-terminal" evidence="4">
    <location>
        <begin position="429"/>
        <end position="507"/>
    </location>
</feature>
<dbReference type="InterPro" id="IPR042099">
    <property type="entry name" value="ANL_N_sf"/>
</dbReference>
<dbReference type="PROSITE" id="PS00455">
    <property type="entry name" value="AMP_BINDING"/>
    <property type="match status" value="1"/>
</dbReference>
<proteinExistence type="inferred from homology"/>
<reference evidence="5 6" key="1">
    <citation type="submission" date="2023-10" db="EMBL/GenBank/DDBJ databases">
        <title>Bacteria for the degradation of biodegradable plastic PBAT(Polybutylene adipate terephthalate).</title>
        <authorList>
            <person name="Weon H.-Y."/>
            <person name="Yeon J."/>
        </authorList>
    </citation>
    <scope>NUCLEOTIDE SEQUENCE [LARGE SCALE GENOMIC DNA]</scope>
    <source>
        <strain evidence="5 6">SBD 7-3</strain>
    </source>
</reference>
<evidence type="ECO:0000313" key="6">
    <source>
        <dbReference type="Proteomes" id="UP001303946"/>
    </source>
</evidence>
<evidence type="ECO:0000259" key="3">
    <source>
        <dbReference type="Pfam" id="PF00501"/>
    </source>
</evidence>
<comment type="similarity">
    <text evidence="1">Belongs to the ATP-dependent AMP-binding enzyme family.</text>
</comment>
<evidence type="ECO:0000259" key="4">
    <source>
        <dbReference type="Pfam" id="PF13193"/>
    </source>
</evidence>
<gene>
    <name evidence="5" type="ORF">RXV79_22470</name>
</gene>
<dbReference type="Gene3D" id="3.40.50.12780">
    <property type="entry name" value="N-terminal domain of ligase-like"/>
    <property type="match status" value="1"/>
</dbReference>
<dbReference type="InterPro" id="IPR045851">
    <property type="entry name" value="AMP-bd_C_sf"/>
</dbReference>
<evidence type="ECO:0000256" key="2">
    <source>
        <dbReference type="ARBA" id="ARBA00022598"/>
    </source>
</evidence>
<sequence>MNAVVSPVDAALLQQALAVSMTRGMSVALWARLLPNALAIVSEHGSRSFAELNARCNQLVRALRARGLHAGDGIALLCSNRVEFAEVFWASRRAGLRITPVNWHLTADEAAYIVNDSDAKALFFDARFADIAQELREKTHCTRFAMGGSVPGYDDYEAALAGQATDDIADPQLGTSMLYTSGTTGRPKGVNRGAVAGSPTSEAAAYTPGESVHLCTGPLYHAAPLTFSLAVPNMFGAAVVMMDGWNAERALALIEQHRVTHTHMVPTMFHRLLALPEAVRTRHDLGSMRYVLHGAAPCPVTVKRRLIEWIGPIVHEYYAATEGMGCMVDSHTWLAKPGTVGQPEPGHIRILGEDGREMPAGEVGTVYLRAPDEGRFSYYKDPAKTAKAYEGSHYTLGDMGYLDDDGFLFLTDRSAHLIISGGVNIYPAEVEAVLLTHPAVADAGVIGVPNEEWGEEVKAVATLQAGHAPSPALAQALIEHCRSQLAHFKCPKSVDFVDDLPRLDNGKLYKQKLREAYRAKA</sequence>
<evidence type="ECO:0000313" key="5">
    <source>
        <dbReference type="EMBL" id="WOB07665.1"/>
    </source>
</evidence>
<organism evidence="5 6">
    <name type="scientific">Piscinibacter gummiphilus</name>
    <dbReference type="NCBI Taxonomy" id="946333"/>
    <lineage>
        <taxon>Bacteria</taxon>
        <taxon>Pseudomonadati</taxon>
        <taxon>Pseudomonadota</taxon>
        <taxon>Betaproteobacteria</taxon>
        <taxon>Burkholderiales</taxon>
        <taxon>Sphaerotilaceae</taxon>
        <taxon>Piscinibacter</taxon>
    </lineage>
</organism>
<feature type="domain" description="AMP-dependent synthetase/ligase" evidence="3">
    <location>
        <begin position="30"/>
        <end position="371"/>
    </location>
</feature>
<dbReference type="InterPro" id="IPR020845">
    <property type="entry name" value="AMP-binding_CS"/>
</dbReference>
<protein>
    <submittedName>
        <fullName evidence="5">AMP-binding protein</fullName>
    </submittedName>
</protein>